<dbReference type="PANTHER" id="PTHR24171">
    <property type="entry name" value="ANKYRIN REPEAT DOMAIN-CONTAINING PROTEIN 39-RELATED"/>
    <property type="match status" value="1"/>
</dbReference>
<accession>A0A812QJK7</accession>
<dbReference type="PANTHER" id="PTHR24171:SF8">
    <property type="entry name" value="BRCA1-ASSOCIATED RING DOMAIN PROTEIN 1"/>
    <property type="match status" value="1"/>
</dbReference>
<sequence length="661" mass="72780">MGQFQLQNVMNSTWAFAKLSCADAELMARFTSELPRRDLSAGDLTVAAWCCASAEHCNEQFLQKLAKDILRKLSSMGYQDLANVSWAFAKLGIQNDELFEALAEEVTRQLPQFEPQNLAITAWAFATLARVEERMLQAIAEESQRKIARFDPQCCANLLYAFGKLAVQDEKMLELVVDRVELTADRFRMLELCNSAWGISKMTLPLEKIDKGMQCARRCMGDAYGLDDLLDAARDGQLSEVKEILAKQSASQTSLRAALRHSDIERWTPLHFAAGNDHAEVVGVLLRHRADALAKTYKGDTPLHCACRHDAAKAVLQLLDKSSHSTAELLRATNRRNETALHVAAVAASPQLWASLGEAAKDCPEPVCLEERSDGGGTALHYAALEGNAVAFQTLLEARADAFAVDLEGRTPRDLVVTTQLENLLGREASYGLTQEDRVEKLVALGRGLLAQSKFDRAIKAFHHTLQAAEVAPGKGEPREAQLDWGREEMCRQLEQQLKAGETMQAELGLGGLGQSIDLCSLRKTLPQRLPEQEGRIYEGLSDPPASLRSLVADALLGLCYAHLGCGERQHCIAAAGAALRLSPASWQAFFARGTVYLQGGDLPEAEQDLKEAWRLRDKMPKSDEEVLRARIGTLRQLQSEEATAARRMLGLGVMDLDTMD</sequence>
<dbReference type="InterPro" id="IPR019734">
    <property type="entry name" value="TPR_rpt"/>
</dbReference>
<dbReference type="SMART" id="SM00028">
    <property type="entry name" value="TPR"/>
    <property type="match status" value="3"/>
</dbReference>
<dbReference type="InterPro" id="IPR036770">
    <property type="entry name" value="Ankyrin_rpt-contain_sf"/>
</dbReference>
<name>A0A812QJK7_9DINO</name>
<reference evidence="5" key="1">
    <citation type="submission" date="2021-02" db="EMBL/GenBank/DDBJ databases">
        <authorList>
            <person name="Dougan E. K."/>
            <person name="Rhodes N."/>
            <person name="Thang M."/>
            <person name="Chan C."/>
        </authorList>
    </citation>
    <scope>NUCLEOTIDE SEQUENCE</scope>
</reference>
<evidence type="ECO:0000256" key="3">
    <source>
        <dbReference type="PROSITE-ProRule" id="PRU00023"/>
    </source>
</evidence>
<dbReference type="OrthoDB" id="539213at2759"/>
<comment type="caution">
    <text evidence="5">The sequence shown here is derived from an EMBL/GenBank/DDBJ whole genome shotgun (WGS) entry which is preliminary data.</text>
</comment>
<organism evidence="5 6">
    <name type="scientific">Symbiodinium natans</name>
    <dbReference type="NCBI Taxonomy" id="878477"/>
    <lineage>
        <taxon>Eukaryota</taxon>
        <taxon>Sar</taxon>
        <taxon>Alveolata</taxon>
        <taxon>Dinophyceae</taxon>
        <taxon>Suessiales</taxon>
        <taxon>Symbiodiniaceae</taxon>
        <taxon>Symbiodinium</taxon>
    </lineage>
</organism>
<dbReference type="InterPro" id="IPR002110">
    <property type="entry name" value="Ankyrin_rpt"/>
</dbReference>
<dbReference type="GO" id="GO:0004842">
    <property type="term" value="F:ubiquitin-protein transferase activity"/>
    <property type="evidence" value="ECO:0007669"/>
    <property type="project" value="TreeGrafter"/>
</dbReference>
<keyword evidence="1" id="KW-0677">Repeat</keyword>
<dbReference type="Pfam" id="PF00023">
    <property type="entry name" value="Ank"/>
    <property type="match status" value="1"/>
</dbReference>
<feature type="repeat" description="ANK" evidence="3">
    <location>
        <begin position="265"/>
        <end position="297"/>
    </location>
</feature>
<evidence type="ECO:0000313" key="5">
    <source>
        <dbReference type="EMBL" id="CAE7385387.1"/>
    </source>
</evidence>
<dbReference type="SUPFAM" id="SSF48403">
    <property type="entry name" value="Ankyrin repeat"/>
    <property type="match status" value="1"/>
</dbReference>
<proteinExistence type="predicted"/>
<dbReference type="Gene3D" id="1.25.40.10">
    <property type="entry name" value="Tetratricopeptide repeat domain"/>
    <property type="match status" value="1"/>
</dbReference>
<dbReference type="Gene3D" id="1.25.40.20">
    <property type="entry name" value="Ankyrin repeat-containing domain"/>
    <property type="match status" value="2"/>
</dbReference>
<dbReference type="Pfam" id="PF26188">
    <property type="entry name" value="RESC6"/>
    <property type="match status" value="1"/>
</dbReference>
<evidence type="ECO:0000256" key="1">
    <source>
        <dbReference type="ARBA" id="ARBA00022737"/>
    </source>
</evidence>
<dbReference type="Proteomes" id="UP000604046">
    <property type="component" value="Unassembled WGS sequence"/>
</dbReference>
<keyword evidence="6" id="KW-1185">Reference proteome</keyword>
<dbReference type="EMBL" id="CAJNDS010002233">
    <property type="protein sequence ID" value="CAE7385387.1"/>
    <property type="molecule type" value="Genomic_DNA"/>
</dbReference>
<dbReference type="Pfam" id="PF12796">
    <property type="entry name" value="Ank_2"/>
    <property type="match status" value="1"/>
</dbReference>
<dbReference type="PROSITE" id="PS50088">
    <property type="entry name" value="ANK_REPEAT"/>
    <property type="match status" value="2"/>
</dbReference>
<feature type="domain" description="RNA-editing substrate-binding complex 6 protein" evidence="4">
    <location>
        <begin position="4"/>
        <end position="202"/>
    </location>
</feature>
<dbReference type="InterPro" id="IPR058917">
    <property type="entry name" value="RESC6_dom"/>
</dbReference>
<evidence type="ECO:0000313" key="6">
    <source>
        <dbReference type="Proteomes" id="UP000604046"/>
    </source>
</evidence>
<feature type="repeat" description="ANK" evidence="3">
    <location>
        <begin position="375"/>
        <end position="407"/>
    </location>
</feature>
<evidence type="ECO:0000256" key="2">
    <source>
        <dbReference type="ARBA" id="ARBA00023043"/>
    </source>
</evidence>
<dbReference type="SMART" id="SM00248">
    <property type="entry name" value="ANK"/>
    <property type="match status" value="3"/>
</dbReference>
<dbReference type="GO" id="GO:0085020">
    <property type="term" value="P:protein K6-linked ubiquitination"/>
    <property type="evidence" value="ECO:0007669"/>
    <property type="project" value="TreeGrafter"/>
</dbReference>
<dbReference type="SUPFAM" id="SSF48452">
    <property type="entry name" value="TPR-like"/>
    <property type="match status" value="1"/>
</dbReference>
<gene>
    <name evidence="5" type="primary">XBAT33</name>
    <name evidence="5" type="ORF">SNAT2548_LOCUS21024</name>
</gene>
<dbReference type="PROSITE" id="PS50297">
    <property type="entry name" value="ANK_REP_REGION"/>
    <property type="match status" value="2"/>
</dbReference>
<dbReference type="InterPro" id="IPR011990">
    <property type="entry name" value="TPR-like_helical_dom_sf"/>
</dbReference>
<evidence type="ECO:0000259" key="4">
    <source>
        <dbReference type="Pfam" id="PF26188"/>
    </source>
</evidence>
<protein>
    <submittedName>
        <fullName evidence="5">XBAT33 protein</fullName>
    </submittedName>
</protein>
<dbReference type="AlphaFoldDB" id="A0A812QJK7"/>
<keyword evidence="2 3" id="KW-0040">ANK repeat</keyword>